<dbReference type="RefSeq" id="WP_055151241.1">
    <property type="nucleotide sequence ID" value="NZ_JXSZ01000013.1"/>
</dbReference>
<feature type="binding site" evidence="7 8">
    <location>
        <position position="13"/>
    </location>
    <ligand>
        <name>S-adenosyl-L-methionine</name>
        <dbReference type="ChEBI" id="CHEBI:59789"/>
    </ligand>
</feature>
<evidence type="ECO:0000256" key="8">
    <source>
        <dbReference type="PROSITE-ProRule" id="PRU01026"/>
    </source>
</evidence>
<dbReference type="InterPro" id="IPR011530">
    <property type="entry name" value="rRNA_adenine_dimethylase"/>
</dbReference>
<evidence type="ECO:0000256" key="2">
    <source>
        <dbReference type="ARBA" id="ARBA00022552"/>
    </source>
</evidence>
<proteinExistence type="inferred from homology"/>
<comment type="similarity">
    <text evidence="7">Belongs to the class I-like SAM-binding methyltransferase superfamily. rRNA adenine N(6)-methyltransferase family. RsmA subfamily.</text>
</comment>
<comment type="function">
    <text evidence="7">Specifically dimethylates two adjacent adenosines (A1518 and A1519) in the loop of a conserved hairpin near the 3'-end of 16S rRNA in the 30S particle. May play a critical role in biogenesis of 30S subunits.</text>
</comment>
<dbReference type="InterPro" id="IPR023165">
    <property type="entry name" value="rRNA_Ade_diMease-like_C"/>
</dbReference>
<dbReference type="Pfam" id="PF00398">
    <property type="entry name" value="RrnaAD"/>
    <property type="match status" value="1"/>
</dbReference>
<gene>
    <name evidence="7" type="primary">rsmA</name>
    <name evidence="7" type="synonym">ksgA</name>
    <name evidence="10" type="ORF">AFM12_17110</name>
</gene>
<dbReference type="GO" id="GO:0052908">
    <property type="term" value="F:16S rRNA (adenine(1518)-N(6)/adenine(1519)-N(6))-dimethyltransferase activity"/>
    <property type="evidence" value="ECO:0007669"/>
    <property type="project" value="UniProtKB-EC"/>
</dbReference>
<dbReference type="EC" id="2.1.1.182" evidence="7"/>
<evidence type="ECO:0000313" key="11">
    <source>
        <dbReference type="Proteomes" id="UP000050454"/>
    </source>
</evidence>
<dbReference type="PANTHER" id="PTHR11727">
    <property type="entry name" value="DIMETHYLADENOSINE TRANSFERASE"/>
    <property type="match status" value="1"/>
</dbReference>
<protein>
    <recommendedName>
        <fullName evidence="7">Ribosomal RNA small subunit methyltransferase A</fullName>
        <ecNumber evidence="7">2.1.1.182</ecNumber>
    </recommendedName>
    <alternativeName>
        <fullName evidence="7">16S rRNA (adenine(1518)-N(6)/adenine(1519)-N(6))-dimethyltransferase</fullName>
    </alternativeName>
    <alternativeName>
        <fullName evidence="7">16S rRNA dimethyladenosine transferase</fullName>
    </alternativeName>
    <alternativeName>
        <fullName evidence="7">16S rRNA dimethylase</fullName>
    </alternativeName>
    <alternativeName>
        <fullName evidence="7">S-adenosylmethionine-6-N', N'-adenosyl(rRNA) dimethyltransferase</fullName>
    </alternativeName>
</protein>
<dbReference type="OrthoDB" id="9814755at2"/>
<evidence type="ECO:0000256" key="3">
    <source>
        <dbReference type="ARBA" id="ARBA00022603"/>
    </source>
</evidence>
<dbReference type="HAMAP" id="MF_00607">
    <property type="entry name" value="16SrRNA_methyltr_A"/>
    <property type="match status" value="1"/>
</dbReference>
<dbReference type="SMART" id="SM00650">
    <property type="entry name" value="rADc"/>
    <property type="match status" value="1"/>
</dbReference>
<dbReference type="Gene3D" id="3.40.50.150">
    <property type="entry name" value="Vaccinia Virus protein VP39"/>
    <property type="match status" value="1"/>
</dbReference>
<feature type="domain" description="Ribosomal RNA adenine methylase transferase N-terminal" evidence="9">
    <location>
        <begin position="20"/>
        <end position="195"/>
    </location>
</feature>
<dbReference type="InterPro" id="IPR029063">
    <property type="entry name" value="SAM-dependent_MTases_sf"/>
</dbReference>
<dbReference type="InterPro" id="IPR020598">
    <property type="entry name" value="rRNA_Ade_methylase_Trfase_N"/>
</dbReference>
<keyword evidence="1 7" id="KW-0963">Cytoplasm</keyword>
<keyword evidence="2 7" id="KW-0698">rRNA processing</keyword>
<dbReference type="PROSITE" id="PS51689">
    <property type="entry name" value="SAM_RNA_A_N6_MT"/>
    <property type="match status" value="1"/>
</dbReference>
<dbReference type="CDD" id="cd02440">
    <property type="entry name" value="AdoMet_MTases"/>
    <property type="match status" value="1"/>
</dbReference>
<evidence type="ECO:0000256" key="6">
    <source>
        <dbReference type="ARBA" id="ARBA00022884"/>
    </source>
</evidence>
<comment type="subcellular location">
    <subcellularLocation>
        <location evidence="7">Cytoplasm</location>
    </subcellularLocation>
</comment>
<dbReference type="GO" id="GO:0005829">
    <property type="term" value="C:cytosol"/>
    <property type="evidence" value="ECO:0007669"/>
    <property type="project" value="TreeGrafter"/>
</dbReference>
<evidence type="ECO:0000256" key="1">
    <source>
        <dbReference type="ARBA" id="ARBA00022490"/>
    </source>
</evidence>
<evidence type="ECO:0000256" key="5">
    <source>
        <dbReference type="ARBA" id="ARBA00022691"/>
    </source>
</evidence>
<feature type="binding site" evidence="7 8">
    <location>
        <position position="87"/>
    </location>
    <ligand>
        <name>S-adenosyl-L-methionine</name>
        <dbReference type="ChEBI" id="CHEBI:59789"/>
    </ligand>
</feature>
<organism evidence="10 11">
    <name type="scientific">Jiulongibacter sediminis</name>
    <dbReference type="NCBI Taxonomy" id="1605367"/>
    <lineage>
        <taxon>Bacteria</taxon>
        <taxon>Pseudomonadati</taxon>
        <taxon>Bacteroidota</taxon>
        <taxon>Cytophagia</taxon>
        <taxon>Cytophagales</taxon>
        <taxon>Leadbetterellaceae</taxon>
        <taxon>Jiulongibacter</taxon>
    </lineage>
</organism>
<dbReference type="GO" id="GO:0003723">
    <property type="term" value="F:RNA binding"/>
    <property type="evidence" value="ECO:0007669"/>
    <property type="project" value="UniProtKB-UniRule"/>
</dbReference>
<dbReference type="PANTHER" id="PTHR11727:SF7">
    <property type="entry name" value="DIMETHYLADENOSINE TRANSFERASE-RELATED"/>
    <property type="match status" value="1"/>
</dbReference>
<reference evidence="10 11" key="1">
    <citation type="submission" date="2015-07" db="EMBL/GenBank/DDBJ databases">
        <title>The draft genome sequence of Leadbetterella sp. JN14-9.</title>
        <authorList>
            <person name="Liu Y."/>
            <person name="Du J."/>
            <person name="Shao Z."/>
        </authorList>
    </citation>
    <scope>NUCLEOTIDE SEQUENCE [LARGE SCALE GENOMIC DNA]</scope>
    <source>
        <strain evidence="10 11">JN14-9</strain>
    </source>
</reference>
<name>A0A0P7C196_9BACT</name>
<evidence type="ECO:0000256" key="7">
    <source>
        <dbReference type="HAMAP-Rule" id="MF_00607"/>
    </source>
</evidence>
<feature type="binding site" evidence="7 8">
    <location>
        <position position="41"/>
    </location>
    <ligand>
        <name>S-adenosyl-L-methionine</name>
        <dbReference type="ChEBI" id="CHEBI:59789"/>
    </ligand>
</feature>
<dbReference type="AlphaFoldDB" id="A0A0P7C196"/>
<dbReference type="PATRIC" id="fig|1605367.3.peg.856"/>
<sequence>MNKVKAKKHLGQHFLKEEGIAKKIVNLLQPDGKYLKALEVGPGMGVLTQFLLKREDVNTYVVELDSESVEYLNEHYPELKGKVFSEDFLQMWTSKKLELENNEKMAIIGNFPYNISSQIFFKVLQDKDQVEEVVCMLQKEVAKRIASGPGNKDYGILSVLLQAYYDISYAFSVPPGSFNPPPKVDSGVIRLVRNENKELACDEKKFFTVVKTGFNQRRKKLNNALKPLGIDFEHPLLDKRAEQLTYQDFVTLTNLIS</sequence>
<comment type="caution">
    <text evidence="10">The sequence shown here is derived from an EMBL/GenBank/DDBJ whole genome shotgun (WGS) entry which is preliminary data.</text>
</comment>
<evidence type="ECO:0000259" key="9">
    <source>
        <dbReference type="SMART" id="SM00650"/>
    </source>
</evidence>
<dbReference type="NCBIfam" id="TIGR00755">
    <property type="entry name" value="ksgA"/>
    <property type="match status" value="1"/>
</dbReference>
<dbReference type="SUPFAM" id="SSF53335">
    <property type="entry name" value="S-adenosyl-L-methionine-dependent methyltransferases"/>
    <property type="match status" value="1"/>
</dbReference>
<evidence type="ECO:0000256" key="4">
    <source>
        <dbReference type="ARBA" id="ARBA00022679"/>
    </source>
</evidence>
<feature type="binding site" evidence="7 8">
    <location>
        <position position="15"/>
    </location>
    <ligand>
        <name>S-adenosyl-L-methionine</name>
        <dbReference type="ChEBI" id="CHEBI:59789"/>
    </ligand>
</feature>
<dbReference type="Proteomes" id="UP000050454">
    <property type="component" value="Unassembled WGS sequence"/>
</dbReference>
<evidence type="ECO:0000313" key="10">
    <source>
        <dbReference type="EMBL" id="KPM47093.1"/>
    </source>
</evidence>
<keyword evidence="4 7" id="KW-0808">Transferase</keyword>
<dbReference type="Gene3D" id="1.10.8.100">
    <property type="entry name" value="Ribosomal RNA adenine dimethylase-like, domain 2"/>
    <property type="match status" value="1"/>
</dbReference>
<keyword evidence="3 7" id="KW-0489">Methyltransferase</keyword>
<keyword evidence="6 7" id="KW-0694">RNA-binding</keyword>
<dbReference type="EMBL" id="LGTQ01000013">
    <property type="protein sequence ID" value="KPM47093.1"/>
    <property type="molecule type" value="Genomic_DNA"/>
</dbReference>
<keyword evidence="11" id="KW-1185">Reference proteome</keyword>
<dbReference type="STRING" id="1605367.AFM12_17110"/>
<feature type="binding site" evidence="7 8">
    <location>
        <position position="110"/>
    </location>
    <ligand>
        <name>S-adenosyl-L-methionine</name>
        <dbReference type="ChEBI" id="CHEBI:59789"/>
    </ligand>
</feature>
<feature type="binding site" evidence="7 8">
    <location>
        <position position="63"/>
    </location>
    <ligand>
        <name>S-adenosyl-L-methionine</name>
        <dbReference type="ChEBI" id="CHEBI:59789"/>
    </ligand>
</feature>
<comment type="catalytic activity">
    <reaction evidence="7">
        <text>adenosine(1518)/adenosine(1519) in 16S rRNA + 4 S-adenosyl-L-methionine = N(6)-dimethyladenosine(1518)/N(6)-dimethyladenosine(1519) in 16S rRNA + 4 S-adenosyl-L-homocysteine + 4 H(+)</text>
        <dbReference type="Rhea" id="RHEA:19609"/>
        <dbReference type="Rhea" id="RHEA-COMP:10232"/>
        <dbReference type="Rhea" id="RHEA-COMP:10233"/>
        <dbReference type="ChEBI" id="CHEBI:15378"/>
        <dbReference type="ChEBI" id="CHEBI:57856"/>
        <dbReference type="ChEBI" id="CHEBI:59789"/>
        <dbReference type="ChEBI" id="CHEBI:74411"/>
        <dbReference type="ChEBI" id="CHEBI:74493"/>
        <dbReference type="EC" id="2.1.1.182"/>
    </reaction>
</comment>
<dbReference type="InterPro" id="IPR001737">
    <property type="entry name" value="KsgA/Erm"/>
</dbReference>
<keyword evidence="5 7" id="KW-0949">S-adenosyl-L-methionine</keyword>
<accession>A0A0P7C196</accession>